<dbReference type="KEGG" id="afx:JZ786_12700"/>
<proteinExistence type="predicted"/>
<gene>
    <name evidence="1" type="ORF">JZ786_12700</name>
</gene>
<dbReference type="Pfam" id="PF13692">
    <property type="entry name" value="Glyco_trans_1_4"/>
    <property type="match status" value="1"/>
</dbReference>
<name>A0A9X7Z5R3_9BACL</name>
<dbReference type="AlphaFoldDB" id="A0A9X7Z5R3"/>
<evidence type="ECO:0000313" key="2">
    <source>
        <dbReference type="Proteomes" id="UP000663505"/>
    </source>
</evidence>
<dbReference type="EMBL" id="CP071182">
    <property type="protein sequence ID" value="QSO45438.1"/>
    <property type="molecule type" value="Genomic_DNA"/>
</dbReference>
<reference evidence="1 2" key="1">
    <citation type="submission" date="2021-02" db="EMBL/GenBank/DDBJ databases">
        <title>Alicyclobacillus curvatus sp. nov. and Alicyclobacillus mengziensis sp. nov., two acidophilic bacteria isolated from acid mine drainage.</title>
        <authorList>
            <person name="Huang Y."/>
        </authorList>
    </citation>
    <scope>NUCLEOTIDE SEQUENCE [LARGE SCALE GENOMIC DNA]</scope>
    <source>
        <strain evidence="1 2">S30H14</strain>
    </source>
</reference>
<dbReference type="SUPFAM" id="SSF53756">
    <property type="entry name" value="UDP-Glycosyltransferase/glycogen phosphorylase"/>
    <property type="match status" value="1"/>
</dbReference>
<keyword evidence="2" id="KW-1185">Reference proteome</keyword>
<protein>
    <submittedName>
        <fullName evidence="1">Glycosyltransferase</fullName>
    </submittedName>
</protein>
<dbReference type="Gene3D" id="3.40.50.2000">
    <property type="entry name" value="Glycogen Phosphorylase B"/>
    <property type="match status" value="2"/>
</dbReference>
<evidence type="ECO:0000313" key="1">
    <source>
        <dbReference type="EMBL" id="QSO45438.1"/>
    </source>
</evidence>
<accession>A0A9X7Z5R3</accession>
<dbReference type="Proteomes" id="UP000663505">
    <property type="component" value="Chromosome"/>
</dbReference>
<dbReference type="RefSeq" id="WP_206654806.1">
    <property type="nucleotide sequence ID" value="NZ_CP071182.1"/>
</dbReference>
<sequence length="404" mass="45011">MHQNTFQRGKGEAPTKIVAFATQGEQSGDAERLRTLLSQLDARMYPFQRGEKGRQFIHLVKFLQQEKPDLVVMEGTGIAGGMALILTRILWKTRYVVSSGDAVGPFVRMFHPVIGLFFSVYERILCRLAAGYIGWTPYLSGRALTFGCSRAMTAPGWAPVEKTAEELSEARKTIRDQLHISDDMIVFGIVGSLQWNPRVGYCYGVELVQAVTRVSRPDVVVLIVGDGDGKPQLEGMAGSELGRRVILTGRVEREQVANYLAAMDVASLPQSMDGVGNFRYTTKLSEYIAASLPILTGQLPMTYDLPSAFWRIQGSAPWDEQYISNLVRFMNRVSTEEICRKRQFITDSAAAVFDKNLQVQNVTAYIAAMFDDTEVYEEFEVTTSPSKVQPYGDRQNNTAISPLT</sequence>
<organism evidence="1 2">
    <name type="scientific">Alicyclobacillus mengziensis</name>
    <dbReference type="NCBI Taxonomy" id="2931921"/>
    <lineage>
        <taxon>Bacteria</taxon>
        <taxon>Bacillati</taxon>
        <taxon>Bacillota</taxon>
        <taxon>Bacilli</taxon>
        <taxon>Bacillales</taxon>
        <taxon>Alicyclobacillaceae</taxon>
        <taxon>Alicyclobacillus</taxon>
    </lineage>
</organism>